<organism evidence="2 3">
    <name type="scientific">Pogonophryne albipinna</name>
    <dbReference type="NCBI Taxonomy" id="1090488"/>
    <lineage>
        <taxon>Eukaryota</taxon>
        <taxon>Metazoa</taxon>
        <taxon>Chordata</taxon>
        <taxon>Craniata</taxon>
        <taxon>Vertebrata</taxon>
        <taxon>Euteleostomi</taxon>
        <taxon>Actinopterygii</taxon>
        <taxon>Neopterygii</taxon>
        <taxon>Teleostei</taxon>
        <taxon>Neoteleostei</taxon>
        <taxon>Acanthomorphata</taxon>
        <taxon>Eupercaria</taxon>
        <taxon>Perciformes</taxon>
        <taxon>Notothenioidei</taxon>
        <taxon>Pogonophryne</taxon>
    </lineage>
</organism>
<keyword evidence="3" id="KW-1185">Reference proteome</keyword>
<sequence length="171" mass="19656">MENNKELQAQRVSIAEAQERISDVEEWKTEVNEVMSVMMEQTRLMQGKLTDLEGRSRRNNIRMFCLPEGTEGSSTAKYMESLLKNELEIPEETRLQIQHAHRALARKPSEGSTPRSIVTPLTKIRIHWNTGVKTYDNAREAVQDMKERGHTVDVPGEDTEPAWPRGPAEWK</sequence>
<comment type="caution">
    <text evidence="2">The sequence shown here is derived from an EMBL/GenBank/DDBJ whole genome shotgun (WGS) entry which is preliminary data.</text>
</comment>
<evidence type="ECO:0008006" key="4">
    <source>
        <dbReference type="Google" id="ProtNLM"/>
    </source>
</evidence>
<protein>
    <recommendedName>
        <fullName evidence="4">L1 transposable element RRM domain-containing protein</fullName>
    </recommendedName>
</protein>
<evidence type="ECO:0000256" key="1">
    <source>
        <dbReference type="SAM" id="MobiDB-lite"/>
    </source>
</evidence>
<evidence type="ECO:0000313" key="2">
    <source>
        <dbReference type="EMBL" id="KAJ4938059.1"/>
    </source>
</evidence>
<accession>A0AAD6B7F8</accession>
<reference evidence="2" key="1">
    <citation type="submission" date="2022-11" db="EMBL/GenBank/DDBJ databases">
        <title>Chromosome-level genome of Pogonophryne albipinna.</title>
        <authorList>
            <person name="Jo E."/>
        </authorList>
    </citation>
    <scope>NUCLEOTIDE SEQUENCE</scope>
    <source>
        <strain evidence="2">SGF0006</strain>
        <tissue evidence="2">Muscle</tissue>
    </source>
</reference>
<feature type="region of interest" description="Disordered" evidence="1">
    <location>
        <begin position="146"/>
        <end position="171"/>
    </location>
</feature>
<dbReference type="AlphaFoldDB" id="A0AAD6B7F8"/>
<dbReference type="Gene3D" id="3.30.70.1820">
    <property type="entry name" value="L1 transposable element, RRM domain"/>
    <property type="match status" value="1"/>
</dbReference>
<proteinExistence type="predicted"/>
<dbReference type="EMBL" id="JAPTMU010000009">
    <property type="protein sequence ID" value="KAJ4938059.1"/>
    <property type="molecule type" value="Genomic_DNA"/>
</dbReference>
<evidence type="ECO:0000313" key="3">
    <source>
        <dbReference type="Proteomes" id="UP001219934"/>
    </source>
</evidence>
<dbReference type="InterPro" id="IPR004244">
    <property type="entry name" value="Transposase_22"/>
</dbReference>
<dbReference type="Proteomes" id="UP001219934">
    <property type="component" value="Unassembled WGS sequence"/>
</dbReference>
<gene>
    <name evidence="2" type="ORF">JOQ06_002685</name>
</gene>
<name>A0AAD6B7F8_9TELE</name>
<dbReference type="PANTHER" id="PTHR11505">
    <property type="entry name" value="L1 TRANSPOSABLE ELEMENT-RELATED"/>
    <property type="match status" value="1"/>
</dbReference>